<dbReference type="Pfam" id="PF00440">
    <property type="entry name" value="TetR_N"/>
    <property type="match status" value="1"/>
</dbReference>
<proteinExistence type="predicted"/>
<feature type="DNA-binding region" description="H-T-H motif" evidence="3">
    <location>
        <begin position="26"/>
        <end position="45"/>
    </location>
</feature>
<organism evidence="5 6">
    <name type="scientific">Peribacillus butanolivorans</name>
    <dbReference type="NCBI Taxonomy" id="421767"/>
    <lineage>
        <taxon>Bacteria</taxon>
        <taxon>Bacillati</taxon>
        <taxon>Bacillota</taxon>
        <taxon>Bacilli</taxon>
        <taxon>Bacillales</taxon>
        <taxon>Bacillaceae</taxon>
        <taxon>Peribacillus</taxon>
    </lineage>
</organism>
<protein>
    <submittedName>
        <fullName evidence="5">TetR family transcriptional regulator</fullName>
    </submittedName>
</protein>
<dbReference type="RefSeq" id="WP_098176883.1">
    <property type="nucleotide sequence ID" value="NZ_NUEQ01000032.1"/>
</dbReference>
<dbReference type="Proteomes" id="UP000220106">
    <property type="component" value="Unassembled WGS sequence"/>
</dbReference>
<comment type="caution">
    <text evidence="5">The sequence shown here is derived from an EMBL/GenBank/DDBJ whole genome shotgun (WGS) entry which is preliminary data.</text>
</comment>
<reference evidence="5 6" key="1">
    <citation type="submission" date="2017-09" db="EMBL/GenBank/DDBJ databases">
        <title>Large-scale bioinformatics analysis of Bacillus genomes uncovers conserved roles of natural products in bacterial physiology.</title>
        <authorList>
            <consortium name="Agbiome Team Llc"/>
            <person name="Bleich R.M."/>
            <person name="Kirk G.J."/>
            <person name="Santa Maria K.C."/>
            <person name="Allen S.E."/>
            <person name="Farag S."/>
            <person name="Shank E.A."/>
            <person name="Bowers A."/>
        </authorList>
    </citation>
    <scope>NUCLEOTIDE SEQUENCE [LARGE SCALE GENOMIC DNA]</scope>
    <source>
        <strain evidence="5 6">AFS003229</strain>
    </source>
</reference>
<keyword evidence="1" id="KW-0678">Repressor</keyword>
<dbReference type="PANTHER" id="PTHR43479">
    <property type="entry name" value="ACREF/ENVCD OPERON REPRESSOR-RELATED"/>
    <property type="match status" value="1"/>
</dbReference>
<accession>A0AAX0S0Y0</accession>
<dbReference type="GO" id="GO:0003677">
    <property type="term" value="F:DNA binding"/>
    <property type="evidence" value="ECO:0007669"/>
    <property type="project" value="UniProtKB-UniRule"/>
</dbReference>
<dbReference type="InterPro" id="IPR050624">
    <property type="entry name" value="HTH-type_Tx_Regulator"/>
</dbReference>
<sequence>MSIDRKKLILETATKSFSLFGYKATTMEQVAKIANVGKGTIYTFYANKEQLFKEIVLRMIEEMKYEAEQSIKPNLTFYENLHSALYRILEFRKEHQLSLKLFQEEKEMGTLAVLQMLNELEIEIISYIKGKIKIAIEKKDISPCNPEITAFIMLKIYLALIFDWERNHKPLEKEEIAELFQLYLFNGLAVTPDSPYYLQINDQMN</sequence>
<feature type="domain" description="HTH tetR-type" evidence="4">
    <location>
        <begin position="3"/>
        <end position="63"/>
    </location>
</feature>
<evidence type="ECO:0000313" key="5">
    <source>
        <dbReference type="EMBL" id="PEJ31243.1"/>
    </source>
</evidence>
<dbReference type="EMBL" id="NUEQ01000032">
    <property type="protein sequence ID" value="PEJ31243.1"/>
    <property type="molecule type" value="Genomic_DNA"/>
</dbReference>
<dbReference type="PROSITE" id="PS50977">
    <property type="entry name" value="HTH_TETR_2"/>
    <property type="match status" value="1"/>
</dbReference>
<evidence type="ECO:0000313" key="6">
    <source>
        <dbReference type="Proteomes" id="UP000220106"/>
    </source>
</evidence>
<evidence type="ECO:0000256" key="1">
    <source>
        <dbReference type="ARBA" id="ARBA00022491"/>
    </source>
</evidence>
<dbReference type="SUPFAM" id="SSF48498">
    <property type="entry name" value="Tetracyclin repressor-like, C-terminal domain"/>
    <property type="match status" value="1"/>
</dbReference>
<dbReference type="InterPro" id="IPR001647">
    <property type="entry name" value="HTH_TetR"/>
</dbReference>
<evidence type="ECO:0000259" key="4">
    <source>
        <dbReference type="PROSITE" id="PS50977"/>
    </source>
</evidence>
<dbReference type="Gene3D" id="1.10.357.10">
    <property type="entry name" value="Tetracycline Repressor, domain 2"/>
    <property type="match status" value="1"/>
</dbReference>
<gene>
    <name evidence="5" type="ORF">CN689_18340</name>
</gene>
<dbReference type="AlphaFoldDB" id="A0AAX0S0Y0"/>
<dbReference type="InterPro" id="IPR036271">
    <property type="entry name" value="Tet_transcr_reg_TetR-rel_C_sf"/>
</dbReference>
<dbReference type="PANTHER" id="PTHR43479:SF11">
    <property type="entry name" value="ACREF_ENVCD OPERON REPRESSOR-RELATED"/>
    <property type="match status" value="1"/>
</dbReference>
<dbReference type="Gene3D" id="1.10.10.60">
    <property type="entry name" value="Homeodomain-like"/>
    <property type="match status" value="1"/>
</dbReference>
<dbReference type="InterPro" id="IPR009057">
    <property type="entry name" value="Homeodomain-like_sf"/>
</dbReference>
<evidence type="ECO:0000256" key="2">
    <source>
        <dbReference type="ARBA" id="ARBA00023125"/>
    </source>
</evidence>
<dbReference type="SUPFAM" id="SSF46689">
    <property type="entry name" value="Homeodomain-like"/>
    <property type="match status" value="1"/>
</dbReference>
<name>A0AAX0S0Y0_9BACI</name>
<dbReference type="PRINTS" id="PR00455">
    <property type="entry name" value="HTHTETR"/>
</dbReference>
<keyword evidence="2 3" id="KW-0238">DNA-binding</keyword>
<evidence type="ECO:0000256" key="3">
    <source>
        <dbReference type="PROSITE-ProRule" id="PRU00335"/>
    </source>
</evidence>